<dbReference type="Gene3D" id="2.60.120.200">
    <property type="match status" value="4"/>
</dbReference>
<dbReference type="SUPFAM" id="SSF49899">
    <property type="entry name" value="Concanavalin A-like lectins/glucanases"/>
    <property type="match status" value="1"/>
</dbReference>
<dbReference type="InterPro" id="IPR036179">
    <property type="entry name" value="Ig-like_dom_sf"/>
</dbReference>
<dbReference type="Pfam" id="PF18962">
    <property type="entry name" value="Por_Secre_tail"/>
    <property type="match status" value="1"/>
</dbReference>
<organism evidence="3 4">
    <name type="scientific">Rurimicrobium arvi</name>
    <dbReference type="NCBI Taxonomy" id="2049916"/>
    <lineage>
        <taxon>Bacteria</taxon>
        <taxon>Pseudomonadati</taxon>
        <taxon>Bacteroidota</taxon>
        <taxon>Chitinophagia</taxon>
        <taxon>Chitinophagales</taxon>
        <taxon>Chitinophagaceae</taxon>
        <taxon>Rurimicrobium</taxon>
    </lineage>
</organism>
<sequence length="2437" mass="260127">MLLVFLAAGFTPRQAQAIIKTFGSPPGSSTMSDMYTYSSAYSGIYSYYKYGANAAIYGASEIGIAGTINSYAIYKYSGSTSPSLTLDSTYIFMKEVGTTKAVSSPLSLDGFQEVFRGTFANSTASGWQTVTLTTPFVYSGTGNLCIIVTHRRSSSSGQFEYYYLSYAYGSGYNVGYQYNASTTWTNWINTGSSTPSTLSLTSSTTSYRPYMQFNIDPPACTGTPTAGTAVASSTTACAGVPVSLSLSGGTTVASSLTYHWDTSSTGAAGTWNALGTATTYPGTYSYIPPTGRTLYYRCWVTCSAGGSADTSTKVAVAVGTALLPPYSETFESLTPGNNATCAGAFPLFSTGVTSAYGTDYWKMISATYDPYAGSNHTPGGANYLVAGYYVYYTGSYSSQSGFWFTPGIRLEAGKTYRYSYWYRVAGYVSSYYSTTGIRFGMYYGTTQTPSGMTALKTDWVDANNTYKQAVVDFTPTTTATYYMAAKSDNMSYAYYGGGIFDDFNLIELPACSTAVTAADLKVGSKAAVSPNAICSVPGSTTLSLSSTPAYSGLSYSWEVASGTPTSFSSAGISTLSGSYSITAANTYYFRCKITCTASGLSAYSDTVKVITTPITPPYLEDFESGTAGTNMPCAGSTYWNTRPYYWNLANSPYDATYAPGIKNHTAGGTNYLHAGYYLGYGTGNAEYWFTPGLALTAGKAYNVSYWYSNSAYYPIYYSSYPTDMGIYAGTAQNAAAMTITTGDDTTIYIDALSTATYDKFQRGFIAPATGTYYVGIKVNHKNYCYYGFAIDDIGVDQLPPCSAKPTAGKAVATPSVICGSGSTTVSLSGTSLASDLSFQWQDSSSTGWNDISGATLPSYVTPTLTTSRKYRCRVTCGLIPTPNSDVSASVEVKITPLNPPYYEDFEAAKAGINIPCASYTGSWSSTSYWWLYDAAMTGSYAGIANHTTGGKKFLYAGYYLGGYYSSTTGNYWFTPSMNLTAGKSYNFSMWFSGSGYSSDYNNQPWVQLGLYAGTAQTAAGMTYRLGGLDTNILASDGTYRKLSRSFTAPITAAYYIGIKVNMQGYCYPGIALDDMSLVENAACTGRPTAGKADATNTMICSSGTSVLRLSGTSASSGLTYQWQVSTTSATSGFGGATGTSATYADYTTPTLSTPGRYYYRCIVTCSATGLSDTSTAAVVNVGYVIPPYKEDFERTTASYNTPCASYYSPYGWSNTASSYYYLGIRAGDTYPYYAGNTNHTPGGVMHLSAGYAVGSYYSSSYATNYWFTPGILLTKDSTYEFSYWYSLSSYGATCILGMYYGTAQTSAGMTTAIIPDFTASSSSFKQLIGRFVAPSTGTFYLGIKMNNNTYNYYGTSIDDINLEQLPPCTAKPVAGTVAATPTMLCSAGAVSLSMDMSTASRAAGLRYQWYSSTTSPTSGFTTLSGLLTSPGYSTSASATTWYKCVVTCSYTGDTVASSTIKVDVGVVIPPYIETFETVAPGTNAPCAGYTYGWGSYSYWYTYGAPLSPMYAPSMDNHTPGGSRYLSTGYYPLYYSGAYEYWFTPAIKLTAGSLYQFSFWYVRSGYDPSVAATLGVYYGTAQTKAAMTTALGPDLTGIKTTMYKQYKAQFTPTASGNFYFGIKTGLAGYDYYGGTAIDDIGLQEVPPCSSSVVAGTINSDPAHVCSAGGSASLNLDGTTLATGLSYEWLSAPSATGPWTTTGGTSLPYVTDPLFTDTWFRAVVKCTATGITDTTSPVLVEVGAFSVPYTEDFESTPFDTKPLCSEATDWGMSYGSTYGYIWSVRKGAISPITNHTPGGKSYLIGGYMLGYYATASYGYPTVTDDNYWFTPGLALDSRYKYELSFWYISTSSYTQNRMAVKYGKTQTVGGMTNTLLALRQVSNGTYAQFDTTFKPSTSGTYYIGFQKTVSPSGAYAYPGVGFDDINLNYAPCDGTPMAGNIRSSMASGTGKCKGTYLQLTDTGATISLVPGIKYLWMRRDLSTPLAPWTVIAGAVDTTIAADTLVGYEYKFAVICNNTHDTAYSSAFQIPQLTPHPSVTVAPSTTPITYCLGDTVKFNATNYTGAVYDWMLDSVVIPGWKFSDLGATEPGTYMVKVTSALSPCPAYSNQVKMIVNDPGYSVTITKPADSILCAGSSVLLTAVASKPGVTFQWRKDNVAIPGATSATYLVTTGGYYRVMASDGTSTCAAASRNVEMVVKPNPPAVITVPGGTTTACENEGILLQASTGGFSYEWMRGGTTVYGLIDSAVLIKNSGVYSVKVRNADGCATTSSSITVNILPSPVPVIVRTGDRLTTTISYPTYQWIRNGLDIPAAAGGTASFYDITLKGLYKVRVTATNNCEGESTPLEAMDDWLSIDQSSLGNAEIKVFPNPTSGKVTIASPMPVQVQVKDLSGRVIIQSQQTKEVDLSKLADGVYMFVILDKEGIQQIAQQRVTKVTNK</sequence>
<dbReference type="InterPro" id="IPR013783">
    <property type="entry name" value="Ig-like_fold"/>
</dbReference>
<dbReference type="Gene3D" id="2.60.120.260">
    <property type="entry name" value="Galactose-binding domain-like"/>
    <property type="match status" value="1"/>
</dbReference>
<feature type="domain" description="Ig-like" evidence="2">
    <location>
        <begin position="2197"/>
        <end position="2272"/>
    </location>
</feature>
<gene>
    <name evidence="3" type="ORF">GCM10023092_02340</name>
</gene>
<evidence type="ECO:0000313" key="4">
    <source>
        <dbReference type="Proteomes" id="UP001501410"/>
    </source>
</evidence>
<comment type="caution">
    <text evidence="3">The sequence shown here is derived from an EMBL/GenBank/DDBJ whole genome shotgun (WGS) entry which is preliminary data.</text>
</comment>
<evidence type="ECO:0000259" key="1">
    <source>
        <dbReference type="PROSITE" id="PS50060"/>
    </source>
</evidence>
<dbReference type="SUPFAM" id="SSF48726">
    <property type="entry name" value="Immunoglobulin"/>
    <property type="match status" value="1"/>
</dbReference>
<evidence type="ECO:0000313" key="3">
    <source>
        <dbReference type="EMBL" id="GAA4448952.1"/>
    </source>
</evidence>
<evidence type="ECO:0008006" key="5">
    <source>
        <dbReference type="Google" id="ProtNLM"/>
    </source>
</evidence>
<dbReference type="InterPro" id="IPR026444">
    <property type="entry name" value="Secre_tail"/>
</dbReference>
<dbReference type="Gene3D" id="2.60.40.2700">
    <property type="match status" value="1"/>
</dbReference>
<accession>A0ABP8MDL8</accession>
<protein>
    <recommendedName>
        <fullName evidence="5">Ig-like domain-containing protein</fullName>
    </recommendedName>
</protein>
<keyword evidence="4" id="KW-1185">Reference proteome</keyword>
<dbReference type="InterPro" id="IPR013320">
    <property type="entry name" value="ConA-like_dom_sf"/>
</dbReference>
<name>A0ABP8MDL8_9BACT</name>
<dbReference type="InterPro" id="IPR007110">
    <property type="entry name" value="Ig-like_dom"/>
</dbReference>
<dbReference type="EMBL" id="BAABEZ010000001">
    <property type="protein sequence ID" value="GAA4448952.1"/>
    <property type="molecule type" value="Genomic_DNA"/>
</dbReference>
<dbReference type="Proteomes" id="UP001501410">
    <property type="component" value="Unassembled WGS sequence"/>
</dbReference>
<reference evidence="4" key="1">
    <citation type="journal article" date="2019" name="Int. J. Syst. Evol. Microbiol.">
        <title>The Global Catalogue of Microorganisms (GCM) 10K type strain sequencing project: providing services to taxonomists for standard genome sequencing and annotation.</title>
        <authorList>
            <consortium name="The Broad Institute Genomics Platform"/>
            <consortium name="The Broad Institute Genome Sequencing Center for Infectious Disease"/>
            <person name="Wu L."/>
            <person name="Ma J."/>
        </authorList>
    </citation>
    <scope>NUCLEOTIDE SEQUENCE [LARGE SCALE GENOMIC DNA]</scope>
    <source>
        <strain evidence="4">JCM 31921</strain>
    </source>
</reference>
<dbReference type="PROSITE" id="PS50060">
    <property type="entry name" value="MAM_2"/>
    <property type="match status" value="1"/>
</dbReference>
<feature type="domain" description="Ig-like" evidence="2">
    <location>
        <begin position="509"/>
        <end position="608"/>
    </location>
</feature>
<feature type="domain" description="MAM" evidence="1">
    <location>
        <begin position="1747"/>
        <end position="1932"/>
    </location>
</feature>
<proteinExistence type="predicted"/>
<evidence type="ECO:0000259" key="2">
    <source>
        <dbReference type="PROSITE" id="PS50835"/>
    </source>
</evidence>
<dbReference type="InterPro" id="IPR000998">
    <property type="entry name" value="MAM_dom"/>
</dbReference>
<dbReference type="Gene3D" id="2.60.40.10">
    <property type="entry name" value="Immunoglobulins"/>
    <property type="match status" value="1"/>
</dbReference>
<dbReference type="PROSITE" id="PS50835">
    <property type="entry name" value="IG_LIKE"/>
    <property type="match status" value="3"/>
</dbReference>
<feature type="domain" description="Ig-like" evidence="2">
    <location>
        <begin position="2102"/>
        <end position="2194"/>
    </location>
</feature>
<dbReference type="NCBIfam" id="TIGR04183">
    <property type="entry name" value="Por_Secre_tail"/>
    <property type="match status" value="1"/>
</dbReference>